<dbReference type="RefSeq" id="WP_188452540.1">
    <property type="nucleotide sequence ID" value="NZ_BMFS01000009.1"/>
</dbReference>
<name>A0ABQ1XVN9_9PROT</name>
<evidence type="ECO:0000313" key="1">
    <source>
        <dbReference type="EMBL" id="GGH04351.1"/>
    </source>
</evidence>
<dbReference type="Proteomes" id="UP000648722">
    <property type="component" value="Unassembled WGS sequence"/>
</dbReference>
<sequence length="227" mass="24725">MISILMMAAALLVQDTGAEAMMANSEQVEVRASREDGRNVYRAGPWSGEFTVGGMSARIMGIRSLDRIRNAFTVEGPGFEDGPLSVDCAGRESSTTFIITWDRERITYSCTFSRNGEVLPDAGLELAFSRSGGFLSRARTERAGQVALDGRSLQFETRRLSGGIGLPTGRVPGYILTTPDGRDIGGMDYRIMRPLLYIPPEGDEDRQIAVVTALILSMFMDPANSNN</sequence>
<reference evidence="2" key="1">
    <citation type="journal article" date="2019" name="Int. J. Syst. Evol. Microbiol.">
        <title>The Global Catalogue of Microorganisms (GCM) 10K type strain sequencing project: providing services to taxonomists for standard genome sequencing and annotation.</title>
        <authorList>
            <consortium name="The Broad Institute Genomics Platform"/>
            <consortium name="The Broad Institute Genome Sequencing Center for Infectious Disease"/>
            <person name="Wu L."/>
            <person name="Ma J."/>
        </authorList>
    </citation>
    <scope>NUCLEOTIDE SEQUENCE [LARGE SCALE GENOMIC DNA]</scope>
    <source>
        <strain evidence="2">CGMCC 1.12766</strain>
    </source>
</reference>
<evidence type="ECO:0000313" key="2">
    <source>
        <dbReference type="Proteomes" id="UP000648722"/>
    </source>
</evidence>
<comment type="caution">
    <text evidence="1">The sequence shown here is derived from an EMBL/GenBank/DDBJ whole genome shotgun (WGS) entry which is preliminary data.</text>
</comment>
<protein>
    <submittedName>
        <fullName evidence="1">Uncharacterized protein</fullName>
    </submittedName>
</protein>
<accession>A0ABQ1XVN9</accession>
<dbReference type="EMBL" id="BMFS01000009">
    <property type="protein sequence ID" value="GGH04351.1"/>
    <property type="molecule type" value="Genomic_DNA"/>
</dbReference>
<proteinExistence type="predicted"/>
<gene>
    <name evidence="1" type="ORF">GCM10007420_21050</name>
</gene>
<keyword evidence="2" id="KW-1185">Reference proteome</keyword>
<organism evidence="1 2">
    <name type="scientific">Glycocaulis albus</name>
    <dbReference type="NCBI Taxonomy" id="1382801"/>
    <lineage>
        <taxon>Bacteria</taxon>
        <taxon>Pseudomonadati</taxon>
        <taxon>Pseudomonadota</taxon>
        <taxon>Alphaproteobacteria</taxon>
        <taxon>Maricaulales</taxon>
        <taxon>Maricaulaceae</taxon>
        <taxon>Glycocaulis</taxon>
    </lineage>
</organism>